<organism evidence="3 4">
    <name type="scientific">Metallosphaera cuprina (strain Ar-4)</name>
    <dbReference type="NCBI Taxonomy" id="1006006"/>
    <lineage>
        <taxon>Archaea</taxon>
        <taxon>Thermoproteota</taxon>
        <taxon>Thermoprotei</taxon>
        <taxon>Sulfolobales</taxon>
        <taxon>Sulfolobaceae</taxon>
        <taxon>Metallosphaera</taxon>
    </lineage>
</organism>
<keyword evidence="4" id="KW-1185">Reference proteome</keyword>
<dbReference type="InterPro" id="IPR013749">
    <property type="entry name" value="PM/HMP-P_kinase-1"/>
</dbReference>
<dbReference type="STRING" id="1006006.Mcup_1524"/>
<dbReference type="GeneID" id="10493713"/>
<dbReference type="Pfam" id="PF10120">
    <property type="entry name" value="ThiN"/>
    <property type="match status" value="1"/>
</dbReference>
<proteinExistence type="predicted"/>
<dbReference type="Gene3D" id="3.40.1190.20">
    <property type="match status" value="1"/>
</dbReference>
<evidence type="ECO:0000259" key="2">
    <source>
        <dbReference type="Pfam" id="PF10120"/>
    </source>
</evidence>
<dbReference type="Proteomes" id="UP000007812">
    <property type="component" value="Chromosome"/>
</dbReference>
<name>F4FZ57_METCR</name>
<dbReference type="KEGG" id="mcn:Mcup_1524"/>
<dbReference type="HOGENOM" id="CLU_035788_0_0_2"/>
<keyword evidence="3" id="KW-0808">Transferase</keyword>
<dbReference type="Pfam" id="PF08543">
    <property type="entry name" value="Phos_pyr_kin"/>
    <property type="match status" value="1"/>
</dbReference>
<dbReference type="NCBIfam" id="TIGR00097">
    <property type="entry name" value="HMP-P_kinase"/>
    <property type="match status" value="1"/>
</dbReference>
<dbReference type="InterPro" id="IPR036409">
    <property type="entry name" value="Aldolase_II/adducin_N_sf"/>
</dbReference>
<dbReference type="PANTHER" id="PTHR20858:SF17">
    <property type="entry name" value="HYDROXYMETHYLPYRIMIDINE_PHOSPHOMETHYLPYRIMIDINE KINASE THI20-RELATED"/>
    <property type="match status" value="1"/>
</dbReference>
<dbReference type="GO" id="GO:0005829">
    <property type="term" value="C:cytosol"/>
    <property type="evidence" value="ECO:0007669"/>
    <property type="project" value="TreeGrafter"/>
</dbReference>
<feature type="domain" description="Pyridoxamine kinase/Phosphomethylpyrimidine kinase" evidence="1">
    <location>
        <begin position="13"/>
        <end position="251"/>
    </location>
</feature>
<sequence>MKKLNALSIGGFDTGAGAGVESDIKAFESVGVHGLGVVTAITAQNTLGIKGTLLIEPDFLKKQIETIFTDFQVSAVKTGMIVSSGQMKVISELIDRLTVVDPVIVAKDGTRLIEDLDSFKKMILPKTYVLTPNAVEAEALAGFKVVSIEDQIRAAKSIHDLFSIPYVIVKGGHIQSDEVVDVLYNGKETMLVRSHRLENRNTHGTGSVFASMLAGMLAKGIKVEEALPAVKSRMEESIKFGLEIGKGIGPVEPLVSLERDSMRFKVLRDMETFADFVESQDHFHVLIPEVQSNLAHSISPEYVEGLEDIATFKGRIIREWGGRVRVGMPPSFGYPTHTARLLLSIVLKERKGDTLINIRYDQKLVRAFKNIGYEVLEVDREKEPKGEEGRTMSWIVEYVSQNHGKLPNVIFDTGIKGKEAMIRFWTESIDEMMHSISLVLKEVRT</sequence>
<evidence type="ECO:0000259" key="1">
    <source>
        <dbReference type="Pfam" id="PF08543"/>
    </source>
</evidence>
<dbReference type="InterPro" id="IPR019293">
    <property type="entry name" value="ThiN"/>
</dbReference>
<keyword evidence="3" id="KW-0418">Kinase</keyword>
<dbReference type="RefSeq" id="WP_013738125.1">
    <property type="nucleotide sequence ID" value="NC_015435.1"/>
</dbReference>
<gene>
    <name evidence="3" type="ordered locus">Mcup_1524</name>
</gene>
<dbReference type="eggNOG" id="arCOG00020">
    <property type="taxonomic scope" value="Archaea"/>
</dbReference>
<evidence type="ECO:0000313" key="4">
    <source>
        <dbReference type="Proteomes" id="UP000007812"/>
    </source>
</evidence>
<reference evidence="3 4" key="1">
    <citation type="journal article" date="2011" name="J. Bacteriol.">
        <title>Complete genome sequence of Metallosphaera cuprina, a metal sulfide-oxidizing archaeon from a hot spring.</title>
        <authorList>
            <person name="Liu L.J."/>
            <person name="You X.Y."/>
            <person name="Zheng H."/>
            <person name="Wang S."/>
            <person name="Jiang C.Y."/>
            <person name="Liu S.J."/>
        </authorList>
    </citation>
    <scope>NUCLEOTIDE SEQUENCE [LARGE SCALE GENOMIC DNA]</scope>
    <source>
        <strain evidence="3 4">Ar-4</strain>
    </source>
</reference>
<dbReference type="InterPro" id="IPR004399">
    <property type="entry name" value="HMP/HMP-P_kinase_dom"/>
</dbReference>
<dbReference type="InterPro" id="IPR029056">
    <property type="entry name" value="Ribokinase-like"/>
</dbReference>
<dbReference type="GO" id="GO:0009228">
    <property type="term" value="P:thiamine biosynthetic process"/>
    <property type="evidence" value="ECO:0007669"/>
    <property type="project" value="InterPro"/>
</dbReference>
<dbReference type="PANTHER" id="PTHR20858">
    <property type="entry name" value="PHOSPHOMETHYLPYRIMIDINE KINASE"/>
    <property type="match status" value="1"/>
</dbReference>
<dbReference type="SUPFAM" id="SSF53613">
    <property type="entry name" value="Ribokinase-like"/>
    <property type="match status" value="1"/>
</dbReference>
<dbReference type="GO" id="GO:0008972">
    <property type="term" value="F:phosphomethylpyrimidine kinase activity"/>
    <property type="evidence" value="ECO:0007669"/>
    <property type="project" value="InterPro"/>
</dbReference>
<protein>
    <submittedName>
        <fullName evidence="3">Phosphomethylpyrimidine kinase</fullName>
    </submittedName>
</protein>
<dbReference type="CDD" id="cd01169">
    <property type="entry name" value="HMPP_kinase"/>
    <property type="match status" value="1"/>
</dbReference>
<accession>F4FZ57</accession>
<dbReference type="EMBL" id="CP002656">
    <property type="protein sequence ID" value="AEB95627.1"/>
    <property type="molecule type" value="Genomic_DNA"/>
</dbReference>
<dbReference type="Gene3D" id="3.40.225.10">
    <property type="entry name" value="Class II aldolase/adducin N-terminal domain"/>
    <property type="match status" value="1"/>
</dbReference>
<dbReference type="AlphaFoldDB" id="F4FZ57"/>
<evidence type="ECO:0000313" key="3">
    <source>
        <dbReference type="EMBL" id="AEB95627.1"/>
    </source>
</evidence>
<dbReference type="SUPFAM" id="SSF53639">
    <property type="entry name" value="AraD/HMP-PK domain-like"/>
    <property type="match status" value="1"/>
</dbReference>
<feature type="domain" description="Thiamine-phosphate synthase ThiN" evidence="2">
    <location>
        <begin position="269"/>
        <end position="435"/>
    </location>
</feature>
<dbReference type="GO" id="GO:0008902">
    <property type="term" value="F:hydroxymethylpyrimidine kinase activity"/>
    <property type="evidence" value="ECO:0007669"/>
    <property type="project" value="TreeGrafter"/>
</dbReference>
<dbReference type="PATRIC" id="fig|1006006.8.peg.1520"/>